<evidence type="ECO:0000313" key="2">
    <source>
        <dbReference type="Proteomes" id="UP000504752"/>
    </source>
</evidence>
<dbReference type="EMBL" id="CP053642">
    <property type="protein sequence ID" value="QKD78889.1"/>
    <property type="molecule type" value="Genomic_DNA"/>
</dbReference>
<gene>
    <name evidence="1" type="ORF">HPC72_00170</name>
</gene>
<accession>A0A6M8AX01</accession>
<dbReference type="Proteomes" id="UP000504752">
    <property type="component" value="Chromosome"/>
</dbReference>
<dbReference type="AlphaFoldDB" id="A0A6M8AX01"/>
<organism evidence="1 2">
    <name type="scientific">Actinomyces marmotae</name>
    <dbReference type="NCBI Taxonomy" id="2737173"/>
    <lineage>
        <taxon>Bacteria</taxon>
        <taxon>Bacillati</taxon>
        <taxon>Actinomycetota</taxon>
        <taxon>Actinomycetes</taxon>
        <taxon>Actinomycetales</taxon>
        <taxon>Actinomycetaceae</taxon>
        <taxon>Actinomyces</taxon>
    </lineage>
</organism>
<reference evidence="1 2" key="1">
    <citation type="submission" date="2020-05" db="EMBL/GenBank/DDBJ databases">
        <title>Actinomyces sp. zg-325.</title>
        <authorList>
            <person name="Yang C."/>
        </authorList>
    </citation>
    <scope>NUCLEOTIDE SEQUENCE [LARGE SCALE GENOMIC DNA]</scope>
    <source>
        <strain evidence="2">zg-325</strain>
    </source>
</reference>
<protein>
    <submittedName>
        <fullName evidence="1">Uncharacterized protein</fullName>
    </submittedName>
</protein>
<dbReference type="RefSeq" id="WP_159624346.1">
    <property type="nucleotide sequence ID" value="NZ_CP053642.1"/>
</dbReference>
<keyword evidence="2" id="KW-1185">Reference proteome</keyword>
<name>A0A6M8AX01_9ACTO</name>
<sequence>MAQLDIASADTEVDAASVPSAVPASWTGLAANQCQSALDSAVLLIPALHPLIDAAASAAKDFDAMRGGSS</sequence>
<proteinExistence type="predicted"/>
<evidence type="ECO:0000313" key="1">
    <source>
        <dbReference type="EMBL" id="QKD78889.1"/>
    </source>
</evidence>
<dbReference type="KEGG" id="amam:HPC72_00170"/>